<keyword evidence="5" id="KW-1000">Mitochondrion outer membrane</keyword>
<dbReference type="GO" id="GO:0008320">
    <property type="term" value="F:protein transmembrane transporter activity"/>
    <property type="evidence" value="ECO:0007669"/>
    <property type="project" value="TreeGrafter"/>
</dbReference>
<dbReference type="AlphaFoldDB" id="A0A0F7SGB6"/>
<dbReference type="InterPro" id="IPR002056">
    <property type="entry name" value="MAS20"/>
</dbReference>
<dbReference type="EMBL" id="LN483167">
    <property type="protein sequence ID" value="CDZ96773.1"/>
    <property type="molecule type" value="Genomic_DNA"/>
</dbReference>
<keyword evidence="6" id="KW-0653">Protein transport</keyword>
<dbReference type="InterPro" id="IPR023392">
    <property type="entry name" value="Tom20_dom_sf"/>
</dbReference>
<feature type="compositionally biased region" description="Low complexity" evidence="10">
    <location>
        <begin position="272"/>
        <end position="281"/>
    </location>
</feature>
<dbReference type="SUPFAM" id="SSF47157">
    <property type="entry name" value="Mitochondrial import receptor subunit Tom20"/>
    <property type="match status" value="1"/>
</dbReference>
<evidence type="ECO:0000256" key="3">
    <source>
        <dbReference type="ARBA" id="ARBA00022448"/>
    </source>
</evidence>
<protein>
    <submittedName>
        <fullName evidence="11">Translocase of outer mitochondrial membrane complex, subunit TOM20</fullName>
    </submittedName>
</protein>
<sequence length="333" mass="35288">MPSRQVNIAIGVGATVLTLAAGYAAWFDYKRQTDKQFRKKLRKDNKKINNHVESVKSAQGAKVKQDLVQAVIEISAEPTPRSPEESERYFMENVSIGERLSALGPEAYVPAAISFYRALRIYPAPAELMQMLVTDLKERSLVIRSVALKLTCLSSSFTLSSLQAKTVLPPVFETLRELIAISNTLSSANISQSSTSNPAVDALAAAIAAATAAEEKTSAPAPSAPAPASGLNLSEETESTPAASSEDKDEDYEDVNASAEEVDVKETEGGDVAVETVADLVAEVEAEAEIKAEAEEAAAEEIPQAGETVGGEEEKQMLEALQAALSGGETQSA</sequence>
<dbReference type="PANTHER" id="PTHR12430:SF0">
    <property type="entry name" value="TRANSLOCASE OF OUTER MITOCHONDRIAL MEMBRANE 20"/>
    <property type="match status" value="1"/>
</dbReference>
<keyword evidence="4" id="KW-0812">Transmembrane</keyword>
<keyword evidence="3" id="KW-0813">Transport</keyword>
<accession>A0A0F7SGB6</accession>
<name>A0A0F7SGB6_PHARH</name>
<evidence type="ECO:0000256" key="2">
    <source>
        <dbReference type="ARBA" id="ARBA00005792"/>
    </source>
</evidence>
<reference evidence="11" key="1">
    <citation type="submission" date="2014-08" db="EMBL/GenBank/DDBJ databases">
        <authorList>
            <person name="Sharma Rahul"/>
            <person name="Thines Marco"/>
        </authorList>
    </citation>
    <scope>NUCLEOTIDE SEQUENCE</scope>
</reference>
<dbReference type="GO" id="GO:0005742">
    <property type="term" value="C:mitochondrial outer membrane translocase complex"/>
    <property type="evidence" value="ECO:0007669"/>
    <property type="project" value="InterPro"/>
</dbReference>
<evidence type="ECO:0000256" key="5">
    <source>
        <dbReference type="ARBA" id="ARBA00022787"/>
    </source>
</evidence>
<feature type="region of interest" description="Disordered" evidence="10">
    <location>
        <begin position="216"/>
        <end position="313"/>
    </location>
</feature>
<comment type="similarity">
    <text evidence="2">Belongs to the Tom20 family.</text>
</comment>
<evidence type="ECO:0000256" key="7">
    <source>
        <dbReference type="ARBA" id="ARBA00022989"/>
    </source>
</evidence>
<evidence type="ECO:0000256" key="4">
    <source>
        <dbReference type="ARBA" id="ARBA00022692"/>
    </source>
</evidence>
<dbReference type="GO" id="GO:0030943">
    <property type="term" value="F:mitochondrion targeting sequence binding"/>
    <property type="evidence" value="ECO:0007669"/>
    <property type="project" value="TreeGrafter"/>
</dbReference>
<keyword evidence="9" id="KW-0472">Membrane</keyword>
<evidence type="ECO:0000313" key="11">
    <source>
        <dbReference type="EMBL" id="CDZ96773.1"/>
    </source>
</evidence>
<organism evidence="11">
    <name type="scientific">Phaffia rhodozyma</name>
    <name type="common">Yeast</name>
    <name type="synonym">Xanthophyllomyces dendrorhous</name>
    <dbReference type="NCBI Taxonomy" id="264483"/>
    <lineage>
        <taxon>Eukaryota</taxon>
        <taxon>Fungi</taxon>
        <taxon>Dikarya</taxon>
        <taxon>Basidiomycota</taxon>
        <taxon>Agaricomycotina</taxon>
        <taxon>Tremellomycetes</taxon>
        <taxon>Cystofilobasidiales</taxon>
        <taxon>Mrakiaceae</taxon>
        <taxon>Phaffia</taxon>
    </lineage>
</organism>
<dbReference type="GO" id="GO:0006605">
    <property type="term" value="P:protein targeting"/>
    <property type="evidence" value="ECO:0007669"/>
    <property type="project" value="InterPro"/>
</dbReference>
<dbReference type="Pfam" id="PF02064">
    <property type="entry name" value="MAS20"/>
    <property type="match status" value="1"/>
</dbReference>
<evidence type="ECO:0000256" key="6">
    <source>
        <dbReference type="ARBA" id="ARBA00022927"/>
    </source>
</evidence>
<dbReference type="GO" id="GO:0006886">
    <property type="term" value="P:intracellular protein transport"/>
    <property type="evidence" value="ECO:0007669"/>
    <property type="project" value="InterPro"/>
</dbReference>
<evidence type="ECO:0000256" key="10">
    <source>
        <dbReference type="SAM" id="MobiDB-lite"/>
    </source>
</evidence>
<dbReference type="PRINTS" id="PR00351">
    <property type="entry name" value="OM20RECEPTOR"/>
</dbReference>
<evidence type="ECO:0000256" key="8">
    <source>
        <dbReference type="ARBA" id="ARBA00023128"/>
    </source>
</evidence>
<dbReference type="GO" id="GO:0016031">
    <property type="term" value="P:tRNA import into mitochondrion"/>
    <property type="evidence" value="ECO:0007669"/>
    <property type="project" value="TreeGrafter"/>
</dbReference>
<keyword evidence="7" id="KW-1133">Transmembrane helix</keyword>
<evidence type="ECO:0000256" key="1">
    <source>
        <dbReference type="ARBA" id="ARBA00004572"/>
    </source>
</evidence>
<dbReference type="PANTHER" id="PTHR12430">
    <property type="entry name" value="MITOCHONDRIAL IMPORT RECEPTOR SUBUNIT TOM20"/>
    <property type="match status" value="1"/>
</dbReference>
<dbReference type="GO" id="GO:0030150">
    <property type="term" value="P:protein import into mitochondrial matrix"/>
    <property type="evidence" value="ECO:0007669"/>
    <property type="project" value="TreeGrafter"/>
</dbReference>
<proteinExistence type="inferred from homology"/>
<comment type="subcellular location">
    <subcellularLocation>
        <location evidence="1">Mitochondrion outer membrane</location>
        <topology evidence="1">Single-pass membrane protein</topology>
    </subcellularLocation>
</comment>
<keyword evidence="8" id="KW-0496">Mitochondrion</keyword>
<evidence type="ECO:0000256" key="9">
    <source>
        <dbReference type="ARBA" id="ARBA00023136"/>
    </source>
</evidence>
<dbReference type="Gene3D" id="1.20.960.10">
    <property type="entry name" value="Mitochondrial outer membrane translocase complex, subunit Tom20 domain"/>
    <property type="match status" value="1"/>
</dbReference>